<evidence type="ECO:0000256" key="2">
    <source>
        <dbReference type="ARBA" id="ARBA00023015"/>
    </source>
</evidence>
<evidence type="ECO:0000256" key="4">
    <source>
        <dbReference type="ARBA" id="ARBA00023163"/>
    </source>
</evidence>
<dbReference type="InterPro" id="IPR000847">
    <property type="entry name" value="LysR_HTH_N"/>
</dbReference>
<comment type="similarity">
    <text evidence="1">Belongs to the LysR transcriptional regulatory family.</text>
</comment>
<proteinExistence type="inferred from homology"/>
<feature type="domain" description="HTH lysR-type" evidence="5">
    <location>
        <begin position="1"/>
        <end position="58"/>
    </location>
</feature>
<dbReference type="Pfam" id="PF03466">
    <property type="entry name" value="LysR_substrate"/>
    <property type="match status" value="1"/>
</dbReference>
<organism evidence="6 7">
    <name type="scientific">Candidatus Lachnoclostridium stercoravium</name>
    <dbReference type="NCBI Taxonomy" id="2838633"/>
    <lineage>
        <taxon>Bacteria</taxon>
        <taxon>Bacillati</taxon>
        <taxon>Bacillota</taxon>
        <taxon>Clostridia</taxon>
        <taxon>Lachnospirales</taxon>
        <taxon>Lachnospiraceae</taxon>
    </lineage>
</organism>
<dbReference type="Pfam" id="PF00126">
    <property type="entry name" value="HTH_1"/>
    <property type="match status" value="1"/>
</dbReference>
<dbReference type="PRINTS" id="PR00039">
    <property type="entry name" value="HTHLYSR"/>
</dbReference>
<reference evidence="6" key="2">
    <citation type="submission" date="2021-04" db="EMBL/GenBank/DDBJ databases">
        <authorList>
            <person name="Gilroy R."/>
        </authorList>
    </citation>
    <scope>NUCLEOTIDE SEQUENCE</scope>
    <source>
        <strain evidence="6">CHK178-16964</strain>
    </source>
</reference>
<dbReference type="InterPro" id="IPR036390">
    <property type="entry name" value="WH_DNA-bd_sf"/>
</dbReference>
<evidence type="ECO:0000256" key="3">
    <source>
        <dbReference type="ARBA" id="ARBA00023125"/>
    </source>
</evidence>
<dbReference type="Gene3D" id="3.40.190.290">
    <property type="match status" value="1"/>
</dbReference>
<dbReference type="InterPro" id="IPR036388">
    <property type="entry name" value="WH-like_DNA-bd_sf"/>
</dbReference>
<dbReference type="CDD" id="cd05466">
    <property type="entry name" value="PBP2_LTTR_substrate"/>
    <property type="match status" value="1"/>
</dbReference>
<protein>
    <submittedName>
        <fullName evidence="6">LysR family transcriptional regulator</fullName>
    </submittedName>
</protein>
<dbReference type="GO" id="GO:0003700">
    <property type="term" value="F:DNA-binding transcription factor activity"/>
    <property type="evidence" value="ECO:0007669"/>
    <property type="project" value="InterPro"/>
</dbReference>
<dbReference type="Proteomes" id="UP000823900">
    <property type="component" value="Unassembled WGS sequence"/>
</dbReference>
<keyword evidence="2" id="KW-0805">Transcription regulation</keyword>
<dbReference type="PANTHER" id="PTHR30419">
    <property type="entry name" value="HTH-TYPE TRANSCRIPTIONAL REGULATOR YBHD"/>
    <property type="match status" value="1"/>
</dbReference>
<accession>A0A9D2KPV7</accession>
<dbReference type="SUPFAM" id="SSF46785">
    <property type="entry name" value="Winged helix' DNA-binding domain"/>
    <property type="match status" value="1"/>
</dbReference>
<keyword evidence="4" id="KW-0804">Transcription</keyword>
<dbReference type="SUPFAM" id="SSF53850">
    <property type="entry name" value="Periplasmic binding protein-like II"/>
    <property type="match status" value="1"/>
</dbReference>
<dbReference type="GO" id="GO:0003677">
    <property type="term" value="F:DNA binding"/>
    <property type="evidence" value="ECO:0007669"/>
    <property type="project" value="UniProtKB-KW"/>
</dbReference>
<dbReference type="InterPro" id="IPR050950">
    <property type="entry name" value="HTH-type_LysR_regulators"/>
</dbReference>
<dbReference type="PROSITE" id="PS50931">
    <property type="entry name" value="HTH_LYSR"/>
    <property type="match status" value="1"/>
</dbReference>
<evidence type="ECO:0000313" key="6">
    <source>
        <dbReference type="EMBL" id="HJA72594.1"/>
    </source>
</evidence>
<reference evidence="6" key="1">
    <citation type="journal article" date="2021" name="PeerJ">
        <title>Extensive microbial diversity within the chicken gut microbiome revealed by metagenomics and culture.</title>
        <authorList>
            <person name="Gilroy R."/>
            <person name="Ravi A."/>
            <person name="Getino M."/>
            <person name="Pursley I."/>
            <person name="Horton D.L."/>
            <person name="Alikhan N.F."/>
            <person name="Baker D."/>
            <person name="Gharbi K."/>
            <person name="Hall N."/>
            <person name="Watson M."/>
            <person name="Adriaenssens E.M."/>
            <person name="Foster-Nyarko E."/>
            <person name="Jarju S."/>
            <person name="Secka A."/>
            <person name="Antonio M."/>
            <person name="Oren A."/>
            <person name="Chaudhuri R.R."/>
            <person name="La Ragione R."/>
            <person name="Hildebrand F."/>
            <person name="Pallen M.J."/>
        </authorList>
    </citation>
    <scope>NUCLEOTIDE SEQUENCE</scope>
    <source>
        <strain evidence="6">CHK178-16964</strain>
    </source>
</reference>
<dbReference type="AlphaFoldDB" id="A0A9D2KPV7"/>
<evidence type="ECO:0000256" key="1">
    <source>
        <dbReference type="ARBA" id="ARBA00009437"/>
    </source>
</evidence>
<keyword evidence="3" id="KW-0238">DNA-binding</keyword>
<dbReference type="EMBL" id="DWZA01000109">
    <property type="protein sequence ID" value="HJA72594.1"/>
    <property type="molecule type" value="Genomic_DNA"/>
</dbReference>
<dbReference type="GO" id="GO:0005829">
    <property type="term" value="C:cytosol"/>
    <property type="evidence" value="ECO:0007669"/>
    <property type="project" value="TreeGrafter"/>
</dbReference>
<evidence type="ECO:0000313" key="7">
    <source>
        <dbReference type="Proteomes" id="UP000823900"/>
    </source>
</evidence>
<comment type="caution">
    <text evidence="6">The sequence shown here is derived from an EMBL/GenBank/DDBJ whole genome shotgun (WGS) entry which is preliminary data.</text>
</comment>
<dbReference type="Gene3D" id="1.10.10.10">
    <property type="entry name" value="Winged helix-like DNA-binding domain superfamily/Winged helix DNA-binding domain"/>
    <property type="match status" value="1"/>
</dbReference>
<dbReference type="InterPro" id="IPR005119">
    <property type="entry name" value="LysR_subst-bd"/>
</dbReference>
<sequence>MDTHYLNYILTIAEKRNMTKAAQELFVSQSSLSQYLSKLEQELGTPLFLRAKGELVPTAAGDLYISAAKQVISIKNQLYKDISALENKGNITIGTTSQFGLGIMAQVIPKFRIEYPDYTIEITESSNQALVKLLLDGQIDFGLMAANRIDVFPEGTAEVLREEELWLAVPASHPFCQNDPPATISHQAITEYFSEDNFILAKPGSTIRNLSDEIFQTYHFSPSASCETNNIPMALKMAASGAGIAFLAESCITLSLPLCYFRLDPPMHRLNVLARRKSLEIGPAEECFCSYIRSHFHR</sequence>
<evidence type="ECO:0000259" key="5">
    <source>
        <dbReference type="PROSITE" id="PS50931"/>
    </source>
</evidence>
<gene>
    <name evidence="6" type="ORF">IAA07_13640</name>
</gene>
<name>A0A9D2KPV7_9FIRM</name>